<dbReference type="Gene3D" id="1.10.540.10">
    <property type="entry name" value="Acyl-CoA dehydrogenase/oxidase, N-terminal domain"/>
    <property type="match status" value="1"/>
</dbReference>
<feature type="domain" description="Acyl-CoA dehydrogenase/oxidase C-terminal" evidence="6">
    <location>
        <begin position="233"/>
        <end position="382"/>
    </location>
</feature>
<dbReference type="Proteomes" id="UP001180737">
    <property type="component" value="Unassembled WGS sequence"/>
</dbReference>
<dbReference type="InterPro" id="IPR009075">
    <property type="entry name" value="AcylCo_DH/oxidase_C"/>
</dbReference>
<dbReference type="PANTHER" id="PTHR43884:SF12">
    <property type="entry name" value="ISOVALERYL-COA DEHYDROGENASE, MITOCHONDRIAL-RELATED"/>
    <property type="match status" value="1"/>
</dbReference>
<dbReference type="Pfam" id="PF02770">
    <property type="entry name" value="Acyl-CoA_dh_M"/>
    <property type="match status" value="1"/>
</dbReference>
<feature type="domain" description="Acyl-CoA dehydrogenase/oxidase N-terminal" evidence="8">
    <location>
        <begin position="22"/>
        <end position="120"/>
    </location>
</feature>
<protein>
    <submittedName>
        <fullName evidence="9">Acyl-CoA dehydrogenase family protein</fullName>
    </submittedName>
</protein>
<feature type="domain" description="Acyl-CoA oxidase/dehydrogenase middle" evidence="7">
    <location>
        <begin position="125"/>
        <end position="221"/>
    </location>
</feature>
<evidence type="ECO:0000259" key="6">
    <source>
        <dbReference type="Pfam" id="PF00441"/>
    </source>
</evidence>
<accession>A0ABU2ZBK1</accession>
<reference evidence="9" key="1">
    <citation type="submission" date="2024-05" db="EMBL/GenBank/DDBJ databases">
        <title>30 novel species of actinomycetes from the DSMZ collection.</title>
        <authorList>
            <person name="Nouioui I."/>
        </authorList>
    </citation>
    <scope>NUCLEOTIDE SEQUENCE</scope>
    <source>
        <strain evidence="9">DSM 3412</strain>
    </source>
</reference>
<comment type="cofactor">
    <cofactor evidence="1 5">
        <name>FAD</name>
        <dbReference type="ChEBI" id="CHEBI:57692"/>
    </cofactor>
</comment>
<comment type="similarity">
    <text evidence="2 5">Belongs to the acyl-CoA dehydrogenase family.</text>
</comment>
<proteinExistence type="inferred from homology"/>
<evidence type="ECO:0000313" key="10">
    <source>
        <dbReference type="Proteomes" id="UP001180737"/>
    </source>
</evidence>
<dbReference type="InterPro" id="IPR006089">
    <property type="entry name" value="Acyl-CoA_DH_CS"/>
</dbReference>
<evidence type="ECO:0000256" key="5">
    <source>
        <dbReference type="RuleBase" id="RU362125"/>
    </source>
</evidence>
<organism evidence="9 10">
    <name type="scientific">Streptomyces gottesmaniae</name>
    <dbReference type="NCBI Taxonomy" id="3075518"/>
    <lineage>
        <taxon>Bacteria</taxon>
        <taxon>Bacillati</taxon>
        <taxon>Actinomycetota</taxon>
        <taxon>Actinomycetes</taxon>
        <taxon>Kitasatosporales</taxon>
        <taxon>Streptomycetaceae</taxon>
        <taxon>Streptomyces</taxon>
    </lineage>
</organism>
<evidence type="ECO:0000259" key="8">
    <source>
        <dbReference type="Pfam" id="PF02771"/>
    </source>
</evidence>
<dbReference type="EMBL" id="JAVRFJ010000042">
    <property type="protein sequence ID" value="MDT0572747.1"/>
    <property type="molecule type" value="Genomic_DNA"/>
</dbReference>
<evidence type="ECO:0000256" key="3">
    <source>
        <dbReference type="ARBA" id="ARBA00022630"/>
    </source>
</evidence>
<evidence type="ECO:0000256" key="2">
    <source>
        <dbReference type="ARBA" id="ARBA00009347"/>
    </source>
</evidence>
<dbReference type="InterPro" id="IPR013786">
    <property type="entry name" value="AcylCoA_DH/ox_N"/>
</dbReference>
<dbReference type="RefSeq" id="WP_033525667.1">
    <property type="nucleotide sequence ID" value="NZ_JAVRFJ010000042.1"/>
</dbReference>
<evidence type="ECO:0000313" key="9">
    <source>
        <dbReference type="EMBL" id="MDT0572747.1"/>
    </source>
</evidence>
<dbReference type="Pfam" id="PF02771">
    <property type="entry name" value="Acyl-CoA_dh_N"/>
    <property type="match status" value="1"/>
</dbReference>
<evidence type="ECO:0000256" key="4">
    <source>
        <dbReference type="ARBA" id="ARBA00022827"/>
    </source>
</evidence>
<dbReference type="Pfam" id="PF00441">
    <property type="entry name" value="Acyl-CoA_dh_1"/>
    <property type="match status" value="1"/>
</dbReference>
<dbReference type="SUPFAM" id="SSF47203">
    <property type="entry name" value="Acyl-CoA dehydrogenase C-terminal domain-like"/>
    <property type="match status" value="1"/>
</dbReference>
<comment type="caution">
    <text evidence="9">The sequence shown here is derived from an EMBL/GenBank/DDBJ whole genome shotgun (WGS) entry which is preliminary data.</text>
</comment>
<keyword evidence="3 5" id="KW-0285">Flavoprotein</keyword>
<dbReference type="InterPro" id="IPR037069">
    <property type="entry name" value="AcylCoA_DH/ox_N_sf"/>
</dbReference>
<name>A0ABU2ZBK1_9ACTN</name>
<evidence type="ECO:0000256" key="1">
    <source>
        <dbReference type="ARBA" id="ARBA00001974"/>
    </source>
</evidence>
<gene>
    <name evidence="9" type="ORF">RM704_35680</name>
</gene>
<dbReference type="InterPro" id="IPR009100">
    <property type="entry name" value="AcylCoA_DH/oxidase_NM_dom_sf"/>
</dbReference>
<keyword evidence="5" id="KW-0560">Oxidoreductase</keyword>
<dbReference type="PANTHER" id="PTHR43884">
    <property type="entry name" value="ACYL-COA DEHYDROGENASE"/>
    <property type="match status" value="1"/>
</dbReference>
<dbReference type="InterPro" id="IPR006091">
    <property type="entry name" value="Acyl-CoA_Oxase/DH_mid-dom"/>
</dbReference>
<evidence type="ECO:0000259" key="7">
    <source>
        <dbReference type="Pfam" id="PF02770"/>
    </source>
</evidence>
<keyword evidence="4 5" id="KW-0274">FAD</keyword>
<dbReference type="InterPro" id="IPR046373">
    <property type="entry name" value="Acyl-CoA_Oxase/DH_mid-dom_sf"/>
</dbReference>
<sequence length="388" mass="40666">MNTAPEPPPSADRTTVLSLLDGVIAQTVAPAAATVDRDGSFPLESIQALARAGLGGLLIPTTLGGRGSSTATYAEALSRIAAACGSTSTVYMTQMHCAHPIHLQGRPDQHEAWIPALCEGTAIGAIALTEPEAGSDVASMRTTARRDGDSYVINGEKTFISNGDVADVIVLFATVDPSRGKDGITAFLVDTEYARGLEAGRPMKKLGQKGASTVTLGFQDCRIPVEARLGAEGEGYPLLLRSVAKSRISAAAQGVGFAQGAFDATVRYCAERDLLSSRTGGAQDLQFELARLRAEIAAGRSMLREVCELVDASDGDPTAEVSMVKLHCTTLGVRVASACVELLGEDGDRDDVGAERRLRDGKITEIYDGTNQVQSMLVARGIRLSVTA</sequence>
<dbReference type="PIRSF" id="PIRSF016578">
    <property type="entry name" value="HsaA"/>
    <property type="match status" value="1"/>
</dbReference>
<keyword evidence="10" id="KW-1185">Reference proteome</keyword>
<dbReference type="PROSITE" id="PS00072">
    <property type="entry name" value="ACYL_COA_DH_1"/>
    <property type="match status" value="1"/>
</dbReference>
<dbReference type="Gene3D" id="2.40.110.10">
    <property type="entry name" value="Butyryl-CoA Dehydrogenase, subunit A, domain 2"/>
    <property type="match status" value="1"/>
</dbReference>
<dbReference type="InterPro" id="IPR036250">
    <property type="entry name" value="AcylCo_DH-like_C"/>
</dbReference>
<dbReference type="SUPFAM" id="SSF56645">
    <property type="entry name" value="Acyl-CoA dehydrogenase NM domain-like"/>
    <property type="match status" value="1"/>
</dbReference>
<dbReference type="Gene3D" id="1.20.140.10">
    <property type="entry name" value="Butyryl-CoA Dehydrogenase, subunit A, domain 3"/>
    <property type="match status" value="1"/>
</dbReference>